<gene>
    <name evidence="1" type="ORF">ASPVEDRAFT_585816</name>
</gene>
<name>A0A1L9PGQ5_ASPVE</name>
<evidence type="ECO:0000313" key="2">
    <source>
        <dbReference type="Proteomes" id="UP000184073"/>
    </source>
</evidence>
<dbReference type="RefSeq" id="XP_040666415.1">
    <property type="nucleotide sequence ID" value="XM_040815423.1"/>
</dbReference>
<protein>
    <submittedName>
        <fullName evidence="1">Uncharacterized protein</fullName>
    </submittedName>
</protein>
<dbReference type="Proteomes" id="UP000184073">
    <property type="component" value="Unassembled WGS sequence"/>
</dbReference>
<organism evidence="1 2">
    <name type="scientific">Aspergillus versicolor CBS 583.65</name>
    <dbReference type="NCBI Taxonomy" id="1036611"/>
    <lineage>
        <taxon>Eukaryota</taxon>
        <taxon>Fungi</taxon>
        <taxon>Dikarya</taxon>
        <taxon>Ascomycota</taxon>
        <taxon>Pezizomycotina</taxon>
        <taxon>Eurotiomycetes</taxon>
        <taxon>Eurotiomycetidae</taxon>
        <taxon>Eurotiales</taxon>
        <taxon>Aspergillaceae</taxon>
        <taxon>Aspergillus</taxon>
        <taxon>Aspergillus subgen. Nidulantes</taxon>
    </lineage>
</organism>
<evidence type="ECO:0000313" key="1">
    <source>
        <dbReference type="EMBL" id="OJJ00653.1"/>
    </source>
</evidence>
<dbReference type="VEuPathDB" id="FungiDB:ASPVEDRAFT_585816"/>
<accession>A0A1L9PGQ5</accession>
<keyword evidence="2" id="KW-1185">Reference proteome</keyword>
<reference evidence="2" key="1">
    <citation type="journal article" date="2017" name="Genome Biol.">
        <title>Comparative genomics reveals high biological diversity and specific adaptations in the industrially and medically important fungal genus Aspergillus.</title>
        <authorList>
            <person name="de Vries R.P."/>
            <person name="Riley R."/>
            <person name="Wiebenga A."/>
            <person name="Aguilar-Osorio G."/>
            <person name="Amillis S."/>
            <person name="Uchima C.A."/>
            <person name="Anderluh G."/>
            <person name="Asadollahi M."/>
            <person name="Askin M."/>
            <person name="Barry K."/>
            <person name="Battaglia E."/>
            <person name="Bayram O."/>
            <person name="Benocci T."/>
            <person name="Braus-Stromeyer S.A."/>
            <person name="Caldana C."/>
            <person name="Canovas D."/>
            <person name="Cerqueira G.C."/>
            <person name="Chen F."/>
            <person name="Chen W."/>
            <person name="Choi C."/>
            <person name="Clum A."/>
            <person name="Dos Santos R.A."/>
            <person name="Damasio A.R."/>
            <person name="Diallinas G."/>
            <person name="Emri T."/>
            <person name="Fekete E."/>
            <person name="Flipphi M."/>
            <person name="Freyberg S."/>
            <person name="Gallo A."/>
            <person name="Gournas C."/>
            <person name="Habgood R."/>
            <person name="Hainaut M."/>
            <person name="Harispe M.L."/>
            <person name="Henrissat B."/>
            <person name="Hilden K.S."/>
            <person name="Hope R."/>
            <person name="Hossain A."/>
            <person name="Karabika E."/>
            <person name="Karaffa L."/>
            <person name="Karanyi Z."/>
            <person name="Krasevec N."/>
            <person name="Kuo A."/>
            <person name="Kusch H."/>
            <person name="LaButti K."/>
            <person name="Lagendijk E.L."/>
            <person name="Lapidus A."/>
            <person name="Levasseur A."/>
            <person name="Lindquist E."/>
            <person name="Lipzen A."/>
            <person name="Logrieco A.F."/>
            <person name="MacCabe A."/>
            <person name="Maekelae M.R."/>
            <person name="Malavazi I."/>
            <person name="Melin P."/>
            <person name="Meyer V."/>
            <person name="Mielnichuk N."/>
            <person name="Miskei M."/>
            <person name="Molnar A.P."/>
            <person name="Mule G."/>
            <person name="Ngan C.Y."/>
            <person name="Orejas M."/>
            <person name="Orosz E."/>
            <person name="Ouedraogo J.P."/>
            <person name="Overkamp K.M."/>
            <person name="Park H.-S."/>
            <person name="Perrone G."/>
            <person name="Piumi F."/>
            <person name="Punt P.J."/>
            <person name="Ram A.F."/>
            <person name="Ramon A."/>
            <person name="Rauscher S."/>
            <person name="Record E."/>
            <person name="Riano-Pachon D.M."/>
            <person name="Robert V."/>
            <person name="Roehrig J."/>
            <person name="Ruller R."/>
            <person name="Salamov A."/>
            <person name="Salih N.S."/>
            <person name="Samson R.A."/>
            <person name="Sandor E."/>
            <person name="Sanguinetti M."/>
            <person name="Schuetze T."/>
            <person name="Sepcic K."/>
            <person name="Shelest E."/>
            <person name="Sherlock G."/>
            <person name="Sophianopoulou V."/>
            <person name="Squina F.M."/>
            <person name="Sun H."/>
            <person name="Susca A."/>
            <person name="Todd R.B."/>
            <person name="Tsang A."/>
            <person name="Unkles S.E."/>
            <person name="van de Wiele N."/>
            <person name="van Rossen-Uffink D."/>
            <person name="Oliveira J.V."/>
            <person name="Vesth T.C."/>
            <person name="Visser J."/>
            <person name="Yu J.-H."/>
            <person name="Zhou M."/>
            <person name="Andersen M.R."/>
            <person name="Archer D.B."/>
            <person name="Baker S.E."/>
            <person name="Benoit I."/>
            <person name="Brakhage A.A."/>
            <person name="Braus G.H."/>
            <person name="Fischer R."/>
            <person name="Frisvad J.C."/>
            <person name="Goldman G.H."/>
            <person name="Houbraken J."/>
            <person name="Oakley B."/>
            <person name="Pocsi I."/>
            <person name="Scazzocchio C."/>
            <person name="Seiboth B."/>
            <person name="vanKuyk P.A."/>
            <person name="Wortman J."/>
            <person name="Dyer P.S."/>
            <person name="Grigoriev I.V."/>
        </authorList>
    </citation>
    <scope>NUCLEOTIDE SEQUENCE [LARGE SCALE GENOMIC DNA]</scope>
    <source>
        <strain evidence="2">CBS 583.65</strain>
    </source>
</reference>
<dbReference type="AlphaFoldDB" id="A0A1L9PGQ5"/>
<dbReference type="GeneID" id="63730934"/>
<proteinExistence type="predicted"/>
<sequence length="102" mass="12040">MANKINRRRRLYICNVIVWHVTSSYCVSPKERDAIYQRPSLAFSQKEGNKHETQNIRIMTPNKVDRRYLKDHQNRGMGMGIPSSRNAGLVVYIINREHRNEI</sequence>
<dbReference type="EMBL" id="KV878127">
    <property type="protein sequence ID" value="OJJ00653.1"/>
    <property type="molecule type" value="Genomic_DNA"/>
</dbReference>